<protein>
    <recommendedName>
        <fullName evidence="4">Glycine-rich protein</fullName>
    </recommendedName>
</protein>
<proteinExistence type="predicted"/>
<dbReference type="Proteomes" id="UP001627284">
    <property type="component" value="Unassembled WGS sequence"/>
</dbReference>
<dbReference type="PANTHER" id="PTHR37389:SF28">
    <property type="entry name" value="GLYCINE-RICH PROTEIN"/>
    <property type="match status" value="1"/>
</dbReference>
<feature type="region of interest" description="Disordered" evidence="1">
    <location>
        <begin position="50"/>
        <end position="71"/>
    </location>
</feature>
<gene>
    <name evidence="2" type="ORF">AABB24_016577</name>
</gene>
<evidence type="ECO:0008006" key="4">
    <source>
        <dbReference type="Google" id="ProtNLM"/>
    </source>
</evidence>
<accession>A0ABD2TUM8</accession>
<dbReference type="InterPro" id="IPR010800">
    <property type="entry name" value="GRP"/>
</dbReference>
<evidence type="ECO:0000313" key="3">
    <source>
        <dbReference type="Proteomes" id="UP001627284"/>
    </source>
</evidence>
<dbReference type="Pfam" id="PF07172">
    <property type="entry name" value="GRP"/>
    <property type="match status" value="1"/>
</dbReference>
<dbReference type="EMBL" id="JBJKTR010000009">
    <property type="protein sequence ID" value="KAL3360149.1"/>
    <property type="molecule type" value="Genomic_DNA"/>
</dbReference>
<name>A0ABD2TUM8_9SOLN</name>
<evidence type="ECO:0000313" key="2">
    <source>
        <dbReference type="EMBL" id="KAL3360149.1"/>
    </source>
</evidence>
<organism evidence="2 3">
    <name type="scientific">Solanum stoloniferum</name>
    <dbReference type="NCBI Taxonomy" id="62892"/>
    <lineage>
        <taxon>Eukaryota</taxon>
        <taxon>Viridiplantae</taxon>
        <taxon>Streptophyta</taxon>
        <taxon>Embryophyta</taxon>
        <taxon>Tracheophyta</taxon>
        <taxon>Spermatophyta</taxon>
        <taxon>Magnoliopsida</taxon>
        <taxon>eudicotyledons</taxon>
        <taxon>Gunneridae</taxon>
        <taxon>Pentapetalae</taxon>
        <taxon>asterids</taxon>
        <taxon>lamiids</taxon>
        <taxon>Solanales</taxon>
        <taxon>Solanaceae</taxon>
        <taxon>Solanoideae</taxon>
        <taxon>Solaneae</taxon>
        <taxon>Solanum</taxon>
    </lineage>
</organism>
<feature type="non-terminal residue" evidence="2">
    <location>
        <position position="1"/>
    </location>
</feature>
<dbReference type="PANTHER" id="PTHR37389">
    <property type="entry name" value="NODULIN-24"/>
    <property type="match status" value="1"/>
</dbReference>
<keyword evidence="3" id="KW-1185">Reference proteome</keyword>
<evidence type="ECO:0000256" key="1">
    <source>
        <dbReference type="SAM" id="MobiDB-lite"/>
    </source>
</evidence>
<dbReference type="AlphaFoldDB" id="A0ABD2TUM8"/>
<comment type="caution">
    <text evidence="2">The sequence shown here is derived from an EMBL/GenBank/DDBJ whole genome shotgun (WGS) entry which is preliminary data.</text>
</comment>
<feature type="compositionally biased region" description="Basic and acidic residues" evidence="1">
    <location>
        <begin position="50"/>
        <end position="62"/>
    </location>
</feature>
<reference evidence="2 3" key="1">
    <citation type="submission" date="2024-05" db="EMBL/GenBank/DDBJ databases">
        <title>De novo assembly of an allotetraploid wild potato.</title>
        <authorList>
            <person name="Hosaka A.J."/>
        </authorList>
    </citation>
    <scope>NUCLEOTIDE SEQUENCE [LARGE SCALE GENOMIC DNA]</scope>
    <source>
        <tissue evidence="2">Young leaves</tissue>
    </source>
</reference>
<sequence length="148" mass="15447">KDGSLSSSFNFQTTKRKQRMGSKAFLFLGLFLAIFIMISSEVLATELAENSKKSENKNEVHEAQYGGYPGGGHGGGGYPGGGYGRGGGGYGRGGGGYGHGGGGYGHGGGRRGGYCRYGCCGHDYNGCYRCCSYKGEAMDKVTQAKPHN</sequence>